<feature type="chain" id="PRO_5021349752" evidence="1">
    <location>
        <begin position="22"/>
        <end position="117"/>
    </location>
</feature>
<dbReference type="Proteomes" id="UP000499080">
    <property type="component" value="Unassembled WGS sequence"/>
</dbReference>
<sequence>MSIEPFFFTFSLQLWLQGSCPVCPGVGPLLLLRFKFKKNDFSKDVYRHFGSLFLNLGFAQTRVLNFEKVTNKRESISANEKVPKDILDEIQEVLLDCNLNNHRIKYGANLTSEQTEA</sequence>
<keyword evidence="1" id="KW-0732">Signal</keyword>
<protein>
    <submittedName>
        <fullName evidence="2">Uncharacterized protein</fullName>
    </submittedName>
</protein>
<reference evidence="2 3" key="1">
    <citation type="journal article" date="2019" name="Sci. Rep.">
        <title>Orb-weaving spider Araneus ventricosus genome elucidates the spidroin gene catalogue.</title>
        <authorList>
            <person name="Kono N."/>
            <person name="Nakamura H."/>
            <person name="Ohtoshi R."/>
            <person name="Moran D.A.P."/>
            <person name="Shinohara A."/>
            <person name="Yoshida Y."/>
            <person name="Fujiwara M."/>
            <person name="Mori M."/>
            <person name="Tomita M."/>
            <person name="Arakawa K."/>
        </authorList>
    </citation>
    <scope>NUCLEOTIDE SEQUENCE [LARGE SCALE GENOMIC DNA]</scope>
</reference>
<accession>A0A4Y2DS37</accession>
<comment type="caution">
    <text evidence="2">The sequence shown here is derived from an EMBL/GenBank/DDBJ whole genome shotgun (WGS) entry which is preliminary data.</text>
</comment>
<keyword evidence="3" id="KW-1185">Reference proteome</keyword>
<name>A0A4Y2DS37_ARAVE</name>
<proteinExistence type="predicted"/>
<dbReference type="AlphaFoldDB" id="A0A4Y2DS37"/>
<evidence type="ECO:0000256" key="1">
    <source>
        <dbReference type="SAM" id="SignalP"/>
    </source>
</evidence>
<gene>
    <name evidence="2" type="ORF">AVEN_198892_1</name>
</gene>
<feature type="signal peptide" evidence="1">
    <location>
        <begin position="1"/>
        <end position="21"/>
    </location>
</feature>
<evidence type="ECO:0000313" key="2">
    <source>
        <dbReference type="EMBL" id="GBM18425.1"/>
    </source>
</evidence>
<dbReference type="EMBL" id="BGPR01090198">
    <property type="protein sequence ID" value="GBM18425.1"/>
    <property type="molecule type" value="Genomic_DNA"/>
</dbReference>
<organism evidence="2 3">
    <name type="scientific">Araneus ventricosus</name>
    <name type="common">Orbweaver spider</name>
    <name type="synonym">Epeira ventricosa</name>
    <dbReference type="NCBI Taxonomy" id="182803"/>
    <lineage>
        <taxon>Eukaryota</taxon>
        <taxon>Metazoa</taxon>
        <taxon>Ecdysozoa</taxon>
        <taxon>Arthropoda</taxon>
        <taxon>Chelicerata</taxon>
        <taxon>Arachnida</taxon>
        <taxon>Araneae</taxon>
        <taxon>Araneomorphae</taxon>
        <taxon>Entelegynae</taxon>
        <taxon>Araneoidea</taxon>
        <taxon>Araneidae</taxon>
        <taxon>Araneus</taxon>
    </lineage>
</organism>
<evidence type="ECO:0000313" key="3">
    <source>
        <dbReference type="Proteomes" id="UP000499080"/>
    </source>
</evidence>